<dbReference type="PROSITE" id="PS51257">
    <property type="entry name" value="PROKAR_LIPOPROTEIN"/>
    <property type="match status" value="1"/>
</dbReference>
<evidence type="ECO:0000313" key="2">
    <source>
        <dbReference type="Proteomes" id="UP000831460"/>
    </source>
</evidence>
<reference evidence="1 2" key="1">
    <citation type="submission" date="2022-03" db="EMBL/GenBank/DDBJ databases">
        <title>Chryseobacterium sp. isolated from particulate matters in swine house.</title>
        <authorList>
            <person name="Won M."/>
            <person name="Kim S.-J."/>
            <person name="Kwon S.-W."/>
        </authorList>
    </citation>
    <scope>NUCLEOTIDE SEQUENCE [LARGE SCALE GENOMIC DNA]</scope>
    <source>
        <strain evidence="1 2">SC2-2</strain>
    </source>
</reference>
<proteinExistence type="predicted"/>
<name>A0ABY4BR56_9FLAO</name>
<sequence length="164" mass="18571">MKKFIIPAIIGIAVLTSCEKKQTEEVDHSEHTAQTEQVATDDHADHAENAENADTSVALELDNGNKWKTNAEMLPFIQEQERLLEAYDDDKDGYKVLATNLKAANEKLIKSCTMTGKSHDVLHVWLTEHMKNIDLLSKAATKEEADKLTDVLEHSMETYHQYFN</sequence>
<accession>A0ABY4BR56</accession>
<gene>
    <name evidence="1" type="ORF">MTP09_09755</name>
</gene>
<dbReference type="RefSeq" id="WP_243548224.1">
    <property type="nucleotide sequence ID" value="NZ_CP094532.1"/>
</dbReference>
<dbReference type="Proteomes" id="UP000831460">
    <property type="component" value="Chromosome"/>
</dbReference>
<protein>
    <recommendedName>
        <fullName evidence="3">Lipoprotein</fullName>
    </recommendedName>
</protein>
<keyword evidence="2" id="KW-1185">Reference proteome</keyword>
<organism evidence="1 2">
    <name type="scientific">Chryseobacterium suipulveris</name>
    <dbReference type="NCBI Taxonomy" id="2929800"/>
    <lineage>
        <taxon>Bacteria</taxon>
        <taxon>Pseudomonadati</taxon>
        <taxon>Bacteroidota</taxon>
        <taxon>Flavobacteriia</taxon>
        <taxon>Flavobacteriales</taxon>
        <taxon>Weeksellaceae</taxon>
        <taxon>Chryseobacterium group</taxon>
        <taxon>Chryseobacterium</taxon>
    </lineage>
</organism>
<evidence type="ECO:0000313" key="1">
    <source>
        <dbReference type="EMBL" id="UOE40198.1"/>
    </source>
</evidence>
<dbReference type="EMBL" id="CP094532">
    <property type="protein sequence ID" value="UOE40198.1"/>
    <property type="molecule type" value="Genomic_DNA"/>
</dbReference>
<evidence type="ECO:0008006" key="3">
    <source>
        <dbReference type="Google" id="ProtNLM"/>
    </source>
</evidence>